<protein>
    <submittedName>
        <fullName evidence="5">F-box domain-containing protein</fullName>
    </submittedName>
</protein>
<sequence>MDDIWRNIWSKLSARDQLLCKQVSKQWMKRIRELCLARQTIDSEVLYRCGNSVTTFRFGIDRKFVCGFNPRTTLDPGVILKLFRHSPNLKKIELYGAFLPPSLFTLFDLMPQSLEVLRINSCVIDATESGTIRNALITVFRRCSGLKEFTIIVY</sequence>
<organism evidence="3 5">
    <name type="scientific">Dracunculus medinensis</name>
    <name type="common">Guinea worm</name>
    <dbReference type="NCBI Taxonomy" id="318479"/>
    <lineage>
        <taxon>Eukaryota</taxon>
        <taxon>Metazoa</taxon>
        <taxon>Ecdysozoa</taxon>
        <taxon>Nematoda</taxon>
        <taxon>Chromadorea</taxon>
        <taxon>Rhabditida</taxon>
        <taxon>Spirurina</taxon>
        <taxon>Dracunculoidea</taxon>
        <taxon>Dracunculidae</taxon>
        <taxon>Dracunculus</taxon>
    </lineage>
</organism>
<keyword evidence="4" id="KW-1185">Reference proteome</keyword>
<evidence type="ECO:0000313" key="4">
    <source>
        <dbReference type="Proteomes" id="UP000274756"/>
    </source>
</evidence>
<dbReference type="Proteomes" id="UP000038040">
    <property type="component" value="Unplaced"/>
</dbReference>
<evidence type="ECO:0000313" key="5">
    <source>
        <dbReference type="WBParaSite" id="DME_0000716401-mRNA-1"/>
    </source>
</evidence>
<name>A0A0N4UHW4_DRAME</name>
<reference evidence="2 4" key="2">
    <citation type="submission" date="2018-11" db="EMBL/GenBank/DDBJ databases">
        <authorList>
            <consortium name="Pathogen Informatics"/>
        </authorList>
    </citation>
    <scope>NUCLEOTIDE SEQUENCE [LARGE SCALE GENOMIC DNA]</scope>
</reference>
<dbReference type="InterPro" id="IPR001810">
    <property type="entry name" value="F-box_dom"/>
</dbReference>
<evidence type="ECO:0000313" key="3">
    <source>
        <dbReference type="Proteomes" id="UP000038040"/>
    </source>
</evidence>
<gene>
    <name evidence="2" type="ORF">DME_LOCUS1635</name>
</gene>
<proteinExistence type="predicted"/>
<dbReference type="Proteomes" id="UP000274756">
    <property type="component" value="Unassembled WGS sequence"/>
</dbReference>
<dbReference type="Pfam" id="PF00646">
    <property type="entry name" value="F-box"/>
    <property type="match status" value="1"/>
</dbReference>
<reference evidence="5" key="1">
    <citation type="submission" date="2017-02" db="UniProtKB">
        <authorList>
            <consortium name="WormBaseParasite"/>
        </authorList>
    </citation>
    <scope>IDENTIFICATION</scope>
</reference>
<dbReference type="WBParaSite" id="DME_0000716401-mRNA-1">
    <property type="protein sequence ID" value="DME_0000716401-mRNA-1"/>
    <property type="gene ID" value="DME_0000716401"/>
</dbReference>
<dbReference type="AlphaFoldDB" id="A0A0N4UHW4"/>
<dbReference type="OrthoDB" id="5863314at2759"/>
<dbReference type="Gene3D" id="3.80.10.10">
    <property type="entry name" value="Ribonuclease Inhibitor"/>
    <property type="match status" value="1"/>
</dbReference>
<feature type="domain" description="F-box" evidence="1">
    <location>
        <begin position="2"/>
        <end position="36"/>
    </location>
</feature>
<evidence type="ECO:0000259" key="1">
    <source>
        <dbReference type="Pfam" id="PF00646"/>
    </source>
</evidence>
<dbReference type="InterPro" id="IPR032675">
    <property type="entry name" value="LRR_dom_sf"/>
</dbReference>
<dbReference type="SUPFAM" id="SSF81383">
    <property type="entry name" value="F-box domain"/>
    <property type="match status" value="1"/>
</dbReference>
<dbReference type="InterPro" id="IPR036047">
    <property type="entry name" value="F-box-like_dom_sf"/>
</dbReference>
<evidence type="ECO:0000313" key="2">
    <source>
        <dbReference type="EMBL" id="VDN51662.1"/>
    </source>
</evidence>
<dbReference type="STRING" id="318479.A0A0N4UHW4"/>
<dbReference type="EMBL" id="UYYG01000027">
    <property type="protein sequence ID" value="VDN51662.1"/>
    <property type="molecule type" value="Genomic_DNA"/>
</dbReference>
<accession>A0A0N4UHW4</accession>